<name>A0A0P9D2B7_9CHLR</name>
<keyword evidence="4" id="KW-1185">Reference proteome</keyword>
<keyword evidence="2" id="KW-0732">Signal</keyword>
<organism evidence="3 4">
    <name type="scientific">Kouleothrix aurantiaca</name>
    <dbReference type="NCBI Taxonomy" id="186479"/>
    <lineage>
        <taxon>Bacteria</taxon>
        <taxon>Bacillati</taxon>
        <taxon>Chloroflexota</taxon>
        <taxon>Chloroflexia</taxon>
        <taxon>Chloroflexales</taxon>
        <taxon>Roseiflexineae</taxon>
        <taxon>Roseiflexaceae</taxon>
        <taxon>Kouleothrix</taxon>
    </lineage>
</organism>
<comment type="caution">
    <text evidence="3">The sequence shown here is derived from an EMBL/GenBank/DDBJ whole genome shotgun (WGS) entry which is preliminary data.</text>
</comment>
<protein>
    <recommendedName>
        <fullName evidence="5">YtkA-like domain-containing protein</fullName>
    </recommendedName>
</protein>
<feature type="transmembrane region" description="Helical" evidence="1">
    <location>
        <begin position="143"/>
        <end position="169"/>
    </location>
</feature>
<evidence type="ECO:0000256" key="1">
    <source>
        <dbReference type="SAM" id="Phobius"/>
    </source>
</evidence>
<keyword evidence="1" id="KW-1133">Transmembrane helix</keyword>
<dbReference type="EMBL" id="LJCR01000658">
    <property type="protein sequence ID" value="KPV52103.1"/>
    <property type="molecule type" value="Genomic_DNA"/>
</dbReference>
<feature type="transmembrane region" description="Helical" evidence="1">
    <location>
        <begin position="181"/>
        <end position="202"/>
    </location>
</feature>
<evidence type="ECO:0000313" key="3">
    <source>
        <dbReference type="EMBL" id="KPV52103.1"/>
    </source>
</evidence>
<sequence length="464" mass="48633">MAYRAGRIALTALIICLAVAIPGLALAHGGHTGPSQTFTQNFGPYEVAITVEIPSGAPAPLYLNIAPQNDAEGVTMRFRAVPRGQSFDRAPVAEVQGMAGMQGVYYTELAVDRMGDWELEANISGPRGGGVAKIPFTITAAPLAAGSIGLFAALGGLVVAMIASIIMSLISQRRATPLPRWVGWTVGQAMFACLIAAAIFGAQQFSSMIQGAQAASAAATAGVGRPHANLAVRTTPATVQAGQPMTLTLDLSDGSTGLPIDDLITHHDALIHLVVISADGGFYQHIHPARSAPGEYAIALTPDRPGRYTAYAEIERQDSGTQVIARDFTVEGSGNVAAPQFQGLGTRTVDGMQVALKASAEPIKAGKQAIFTFSFSKGGKTLDDLQPWLGMGGHLIARSDDGAIFGHIHAQGPMAPAGLLATGYNYGPDLQFVYTFPQPGRYQLWGQFRRADAIITVPFAIDVQ</sequence>
<gene>
    <name evidence="3" type="ORF">SE17_17445</name>
</gene>
<feature type="signal peptide" evidence="2">
    <location>
        <begin position="1"/>
        <end position="27"/>
    </location>
</feature>
<evidence type="ECO:0000256" key="2">
    <source>
        <dbReference type="SAM" id="SignalP"/>
    </source>
</evidence>
<reference evidence="3 4" key="1">
    <citation type="submission" date="2015-09" db="EMBL/GenBank/DDBJ databases">
        <title>Draft genome sequence of Kouleothrix aurantiaca JCM 19913.</title>
        <authorList>
            <person name="Hemp J."/>
        </authorList>
    </citation>
    <scope>NUCLEOTIDE SEQUENCE [LARGE SCALE GENOMIC DNA]</scope>
    <source>
        <strain evidence="3 4">COM-B</strain>
    </source>
</reference>
<dbReference type="AlphaFoldDB" id="A0A0P9D2B7"/>
<proteinExistence type="predicted"/>
<accession>A0A0P9D2B7</accession>
<evidence type="ECO:0000313" key="4">
    <source>
        <dbReference type="Proteomes" id="UP000050509"/>
    </source>
</evidence>
<dbReference type="Proteomes" id="UP000050509">
    <property type="component" value="Unassembled WGS sequence"/>
</dbReference>
<evidence type="ECO:0008006" key="5">
    <source>
        <dbReference type="Google" id="ProtNLM"/>
    </source>
</evidence>
<keyword evidence="1" id="KW-0472">Membrane</keyword>
<keyword evidence="1" id="KW-0812">Transmembrane</keyword>
<feature type="chain" id="PRO_5006156077" description="YtkA-like domain-containing protein" evidence="2">
    <location>
        <begin position="28"/>
        <end position="464"/>
    </location>
</feature>